<keyword evidence="2" id="KW-1185">Reference proteome</keyword>
<proteinExistence type="predicted"/>
<organism evidence="1 2">
    <name type="scientific">Caldicellulosiruptor bescii</name>
    <name type="common">Anaerocellum thermophilum</name>
    <dbReference type="NCBI Taxonomy" id="31899"/>
    <lineage>
        <taxon>Bacteria</taxon>
        <taxon>Bacillati</taxon>
        <taxon>Bacillota</taxon>
        <taxon>Bacillota incertae sedis</taxon>
        <taxon>Caldicellulosiruptorales</taxon>
        <taxon>Caldicellulosiruptoraceae</taxon>
        <taxon>Caldicellulosiruptor</taxon>
    </lineage>
</organism>
<sequence length="186" mass="21999">MHYVHFILVNVPELKEELELNDFDNIKEEIRNYAEEQTSVYSDIVYDWRETETAGRWADEFPENVVLGSEQPEKVREILDRIRRNQQEEIENYVSTLKEHGWIDSSGNFTVSVSKLIEEAQKGLSSNNHLFLYCLSKLMAYLSGEYLSNSFFFSTYHGTAYLDDTVYEEVYKKPEQFAFVIFDYHN</sequence>
<protein>
    <submittedName>
        <fullName evidence="1">Uncharacterized protein</fullName>
    </submittedName>
</protein>
<gene>
    <name evidence="1" type="ORF">SAMN05216240_0627</name>
</gene>
<name>A0ABY1S6N8_CALBS</name>
<comment type="caution">
    <text evidence="1">The sequence shown here is derived from an EMBL/GenBank/DDBJ whole genome shotgun (WGS) entry which is preliminary data.</text>
</comment>
<accession>A0ABY1S6N8</accession>
<dbReference type="Proteomes" id="UP000196803">
    <property type="component" value="Unassembled WGS sequence"/>
</dbReference>
<evidence type="ECO:0000313" key="1">
    <source>
        <dbReference type="EMBL" id="SMR91744.1"/>
    </source>
</evidence>
<evidence type="ECO:0000313" key="2">
    <source>
        <dbReference type="Proteomes" id="UP000196803"/>
    </source>
</evidence>
<dbReference type="GeneID" id="31773769"/>
<reference evidence="1 2" key="1">
    <citation type="submission" date="2017-05" db="EMBL/GenBank/DDBJ databases">
        <authorList>
            <person name="Varghese N."/>
            <person name="Submissions S."/>
        </authorList>
    </citation>
    <scope>NUCLEOTIDE SEQUENCE [LARGE SCALE GENOMIC DNA]</scope>
    <source>
        <strain evidence="1 2">MACB1020</strain>
    </source>
</reference>
<dbReference type="EMBL" id="FXXC01000001">
    <property type="protein sequence ID" value="SMR91744.1"/>
    <property type="molecule type" value="Genomic_DNA"/>
</dbReference>
<dbReference type="RefSeq" id="WP_015908733.1">
    <property type="nucleotide sequence ID" value="NZ_FUZJ01000001.1"/>
</dbReference>